<evidence type="ECO:0000256" key="1">
    <source>
        <dbReference type="ARBA" id="ARBA00006739"/>
    </source>
</evidence>
<protein>
    <submittedName>
        <fullName evidence="5">Glycosyl transferase family protein</fullName>
    </submittedName>
</protein>
<accession>F3KMY2</accession>
<dbReference type="Proteomes" id="UP000004348">
    <property type="component" value="Chromosome"/>
</dbReference>
<evidence type="ECO:0000313" key="5">
    <source>
        <dbReference type="EMBL" id="EGG41216.1"/>
    </source>
</evidence>
<feature type="domain" description="Glycosyltransferase 2-like" evidence="4">
    <location>
        <begin position="3"/>
        <end position="130"/>
    </location>
</feature>
<evidence type="ECO:0000256" key="3">
    <source>
        <dbReference type="ARBA" id="ARBA00022679"/>
    </source>
</evidence>
<evidence type="ECO:0000256" key="2">
    <source>
        <dbReference type="ARBA" id="ARBA00022676"/>
    </source>
</evidence>
<dbReference type="GO" id="GO:0016757">
    <property type="term" value="F:glycosyltransferase activity"/>
    <property type="evidence" value="ECO:0007669"/>
    <property type="project" value="UniProtKB-KW"/>
</dbReference>
<name>F3KMY2_9ARCH</name>
<sequence length="302" mass="34846">MKYSQKKYPSIKFILNKKNVGVPEGLNIGIRSATGEFVVLLNNDLIVAPNWLNNFFKAYQITGDALYQPKSLKMKNHDIIDGTGCMINIFGFGFARDKGVEDHGQYNLQEEISYASGTCMFCPKKIFDEIGLFDSTFFAYHEELDLGWRARIFGFRSYYVPDAIIYHYGSAHWKWSSQVFYLLERNRWLVLLKNYSLNTLLRLLPSLIIIEFSMLGFFATKGLLLKKLKSYGSILRLSGHIMKQRKIINKKRKLSDNEIIHSFCGTIKIPPEANDSKLNKKFEKLLSSLCKLCGYDKIVREP</sequence>
<dbReference type="SUPFAM" id="SSF53448">
    <property type="entry name" value="Nucleotide-diphospho-sugar transferases"/>
    <property type="match status" value="1"/>
</dbReference>
<evidence type="ECO:0000259" key="4">
    <source>
        <dbReference type="Pfam" id="PF00535"/>
    </source>
</evidence>
<organism evidence="5">
    <name type="scientific">Candidatus Nitrosarchaeum limnium SFB1</name>
    <dbReference type="NCBI Taxonomy" id="886738"/>
    <lineage>
        <taxon>Archaea</taxon>
        <taxon>Nitrososphaerota</taxon>
        <taxon>Nitrososphaeria</taxon>
        <taxon>Nitrosopumilales</taxon>
        <taxon>Nitrosopumilaceae</taxon>
        <taxon>Nitrosarchaeum</taxon>
    </lineage>
</organism>
<dbReference type="InterPro" id="IPR029044">
    <property type="entry name" value="Nucleotide-diphossugar_trans"/>
</dbReference>
<dbReference type="InterPro" id="IPR001173">
    <property type="entry name" value="Glyco_trans_2-like"/>
</dbReference>
<dbReference type="Gene3D" id="3.90.550.10">
    <property type="entry name" value="Spore Coat Polysaccharide Biosynthesis Protein SpsA, Chain A"/>
    <property type="match status" value="1"/>
</dbReference>
<dbReference type="Pfam" id="PF00535">
    <property type="entry name" value="Glycos_transf_2"/>
    <property type="match status" value="1"/>
</dbReference>
<dbReference type="PANTHER" id="PTHR43179">
    <property type="entry name" value="RHAMNOSYLTRANSFERASE WBBL"/>
    <property type="match status" value="1"/>
</dbReference>
<dbReference type="HOGENOM" id="CLU_023845_4_0_2"/>
<keyword evidence="2" id="KW-0328">Glycosyltransferase</keyword>
<proteinExistence type="inferred from homology"/>
<keyword evidence="3 5" id="KW-0808">Transferase</keyword>
<comment type="caution">
    <text evidence="5">The sequence shown here is derived from an EMBL/GenBank/DDBJ whole genome shotgun (WGS) entry which is preliminary data.</text>
</comment>
<dbReference type="PANTHER" id="PTHR43179:SF12">
    <property type="entry name" value="GALACTOFURANOSYLTRANSFERASE GLFT2"/>
    <property type="match status" value="1"/>
</dbReference>
<reference evidence="5" key="1">
    <citation type="journal article" date="2011" name="PLoS ONE">
        <title>Genome of a low-salinity ammonia-oxidizing archaeon determined by single-cell and metagenomic analysis.</title>
        <authorList>
            <person name="Blainey P.C."/>
            <person name="Mosier A.C."/>
            <person name="Potanina A."/>
            <person name="Francis C.A."/>
            <person name="Quake S.R."/>
        </authorList>
    </citation>
    <scope>NUCLEOTIDE SEQUENCE [LARGE SCALE GENOMIC DNA]</scope>
    <source>
        <strain evidence="5">SFB1</strain>
    </source>
</reference>
<dbReference type="STRING" id="886738.Nlim_2025"/>
<gene>
    <name evidence="5" type="ORF">Nlim_2025</name>
</gene>
<comment type="similarity">
    <text evidence="1">Belongs to the glycosyltransferase 2 family.</text>
</comment>
<dbReference type="EMBL" id="AEGP01000066">
    <property type="protein sequence ID" value="EGG41216.1"/>
    <property type="molecule type" value="Genomic_DNA"/>
</dbReference>
<dbReference type="AlphaFoldDB" id="F3KMY2"/>